<evidence type="ECO:0000256" key="1">
    <source>
        <dbReference type="ARBA" id="ARBA00022801"/>
    </source>
</evidence>
<evidence type="ECO:0000259" key="4">
    <source>
        <dbReference type="Pfam" id="PF00326"/>
    </source>
</evidence>
<dbReference type="InterPro" id="IPR029058">
    <property type="entry name" value="AB_hydrolase_fold"/>
</dbReference>
<name>A0A4Z0M8K3_9GAMM</name>
<keyword evidence="7" id="KW-1185">Reference proteome</keyword>
<dbReference type="GO" id="GO:0006508">
    <property type="term" value="P:proteolysis"/>
    <property type="evidence" value="ECO:0007669"/>
    <property type="project" value="InterPro"/>
</dbReference>
<keyword evidence="2" id="KW-0645">Protease</keyword>
<feature type="chain" id="PRO_5021323200" evidence="3">
    <location>
        <begin position="25"/>
        <end position="685"/>
    </location>
</feature>
<dbReference type="GO" id="GO:0004252">
    <property type="term" value="F:serine-type endopeptidase activity"/>
    <property type="evidence" value="ECO:0007669"/>
    <property type="project" value="TreeGrafter"/>
</dbReference>
<keyword evidence="1" id="KW-0378">Hydrolase</keyword>
<dbReference type="InterPro" id="IPR011042">
    <property type="entry name" value="6-blade_b-propeller_TolB-like"/>
</dbReference>
<dbReference type="EMBL" id="SRLE01000002">
    <property type="protein sequence ID" value="TGD75861.1"/>
    <property type="molecule type" value="Genomic_DNA"/>
</dbReference>
<dbReference type="OrthoDB" id="9812921at2"/>
<feature type="domain" description="Dipeptidylpeptidase IV N-terminal" evidence="5">
    <location>
        <begin position="193"/>
        <end position="283"/>
    </location>
</feature>
<protein>
    <submittedName>
        <fullName evidence="6">S9 family peptidase</fullName>
    </submittedName>
</protein>
<accession>A0A4Z0M8K3</accession>
<proteinExistence type="predicted"/>
<evidence type="ECO:0000313" key="6">
    <source>
        <dbReference type="EMBL" id="TGD75861.1"/>
    </source>
</evidence>
<dbReference type="SUPFAM" id="SSF82171">
    <property type="entry name" value="DPP6 N-terminal domain-like"/>
    <property type="match status" value="1"/>
</dbReference>
<dbReference type="InterPro" id="IPR001375">
    <property type="entry name" value="Peptidase_S9_cat"/>
</dbReference>
<dbReference type="Pfam" id="PF00930">
    <property type="entry name" value="DPPIV_N"/>
    <property type="match status" value="1"/>
</dbReference>
<keyword evidence="3" id="KW-0732">Signal</keyword>
<dbReference type="Pfam" id="PF00326">
    <property type="entry name" value="Peptidase_S9"/>
    <property type="match status" value="1"/>
</dbReference>
<sequence>MTSRRIAGFALLSCLCLASLAARGAPGPVFAPEDVFQLRYASHPLVDNRGERLLYLRHSMDIMRDRSRSNLWLLDIDSGEETPVTTGAKNVSGAVLSPQGDRVAYIDRDDIGSQLFVTWLDVPRTAQLTRLPVKPSQLAWSPDGQWLAFSMRVAADAPTMGSLPRAPQGAEWANSPVIVDRTLYRDDGSGNRDHGFTQVFIMPAEGGSPRQVTSGDFHHGGGIAWAADGSALFVSANRDPDWEMRIGNSEIYRVDIATGAITALTERDGPDSHPVVSPDGKRIAFLGYDDQRLGYQRNHLYVMNADGSGRRDLLPDLDRSAQDPQWSADGRHILFSYDDRGDTVLAAVDLSGNIDELARDLGGLSLGRPYTGANFAVGGKGVYAYTSGSAAAPADISVGRRGKNQRVTALNDNLLGYRDLAPVQELWLKSGHDGRDIQAWVATPPGFDPQKKYPLILEIHGGPFAAYGPHFAAEIQLYAAAGYVVLYANPRGSTSYGEDFANQIHHNYPSQDYDDLMSAVDAVIARGYVDTDQLYVTGGSGGGTLTAWIVGNTDRFRAAVVAKPVINWTSFVLTSDVPPYFAQYWFGAMPWDDPDAYWRRSPLSLVGKVNTPTMLLTGEADLRTPIAETEQYYQALKMRGIDTAMVRMPGASHSIYKRPSQLLGKVAAILEWFRRHAGQEEAAQE</sequence>
<dbReference type="AlphaFoldDB" id="A0A4Z0M8K3"/>
<feature type="signal peptide" evidence="3">
    <location>
        <begin position="1"/>
        <end position="24"/>
    </location>
</feature>
<evidence type="ECO:0000313" key="7">
    <source>
        <dbReference type="Proteomes" id="UP000298050"/>
    </source>
</evidence>
<dbReference type="InterPro" id="IPR011659">
    <property type="entry name" value="WD40"/>
</dbReference>
<organism evidence="6 7">
    <name type="scientific">Mangrovimicrobium sediminis</name>
    <dbReference type="NCBI Taxonomy" id="2562682"/>
    <lineage>
        <taxon>Bacteria</taxon>
        <taxon>Pseudomonadati</taxon>
        <taxon>Pseudomonadota</taxon>
        <taxon>Gammaproteobacteria</taxon>
        <taxon>Cellvibrionales</taxon>
        <taxon>Halieaceae</taxon>
        <taxon>Mangrovimicrobium</taxon>
    </lineage>
</organism>
<dbReference type="Gene3D" id="3.40.50.1820">
    <property type="entry name" value="alpha/beta hydrolase"/>
    <property type="match status" value="1"/>
</dbReference>
<evidence type="ECO:0000256" key="2">
    <source>
        <dbReference type="ARBA" id="ARBA00022825"/>
    </source>
</evidence>
<evidence type="ECO:0000256" key="3">
    <source>
        <dbReference type="SAM" id="SignalP"/>
    </source>
</evidence>
<dbReference type="PANTHER" id="PTHR42776:SF4">
    <property type="entry name" value="ACYLAMINO-ACID-RELEASING ENZYME"/>
    <property type="match status" value="1"/>
</dbReference>
<dbReference type="InterPro" id="IPR002469">
    <property type="entry name" value="Peptidase_S9B_N"/>
</dbReference>
<dbReference type="Gene3D" id="2.120.10.30">
    <property type="entry name" value="TolB, C-terminal domain"/>
    <property type="match status" value="2"/>
</dbReference>
<feature type="domain" description="Peptidase S9 prolyl oligopeptidase catalytic" evidence="4">
    <location>
        <begin position="469"/>
        <end position="679"/>
    </location>
</feature>
<evidence type="ECO:0000259" key="5">
    <source>
        <dbReference type="Pfam" id="PF00930"/>
    </source>
</evidence>
<dbReference type="Proteomes" id="UP000298050">
    <property type="component" value="Unassembled WGS sequence"/>
</dbReference>
<reference evidence="6 7" key="1">
    <citation type="submission" date="2019-04" db="EMBL/GenBank/DDBJ databases">
        <title>Taxonomy of novel Haliea sp. from mangrove soil of West Coast of India.</title>
        <authorList>
            <person name="Verma A."/>
            <person name="Kumar P."/>
            <person name="Krishnamurthi S."/>
        </authorList>
    </citation>
    <scope>NUCLEOTIDE SEQUENCE [LARGE SCALE GENOMIC DNA]</scope>
    <source>
        <strain evidence="6 7">SAOS-164</strain>
    </source>
</reference>
<dbReference type="SUPFAM" id="SSF53474">
    <property type="entry name" value="alpha/beta-Hydrolases"/>
    <property type="match status" value="1"/>
</dbReference>
<dbReference type="PANTHER" id="PTHR42776">
    <property type="entry name" value="SERINE PEPTIDASE S9 FAMILY MEMBER"/>
    <property type="match status" value="1"/>
</dbReference>
<gene>
    <name evidence="6" type="ORF">E4634_02105</name>
</gene>
<dbReference type="Pfam" id="PF07676">
    <property type="entry name" value="PD40"/>
    <property type="match status" value="1"/>
</dbReference>
<keyword evidence="2" id="KW-0720">Serine protease</keyword>
<comment type="caution">
    <text evidence="6">The sequence shown here is derived from an EMBL/GenBank/DDBJ whole genome shotgun (WGS) entry which is preliminary data.</text>
</comment>